<dbReference type="EMBL" id="JAYGGQ010000020">
    <property type="protein sequence ID" value="MEA5456985.1"/>
    <property type="molecule type" value="Genomic_DNA"/>
</dbReference>
<dbReference type="Proteomes" id="UP001304769">
    <property type="component" value="Unassembled WGS sequence"/>
</dbReference>
<proteinExistence type="predicted"/>
<keyword evidence="4" id="KW-1185">Reference proteome</keyword>
<sequence>MTSAPVKHAAPSRRRALFDWRSRRVRAWGIGAVVLLVLVAAAVWLGVRAHLAQQEIAEAERLAKVVQTQIAQGHADQARDAAQQLASHVDSAHGYVSDPVWLSAGYIPIAGTNFSTTTQLAGILSDVTHGAVLPLAEVSQNIDPATVKPAHGVLDVQAIAAAQPKVSQAASVLQDAYFTVAKVQPGFGAVPQLSEGIDRLKDLLRQAAQQAVAANTATSVLPAMLGDSGPRTYLVLVQNNAELRATGGIPGAAVEVHVDHGHITLGRHTEAKEFQKFPSPVLPLADQTKGLYGTIVGEYFQDINLVPQFPLTAGLAVEMWKRQYGNQADGVLSIDPVALSYLLQATGSVSLPTGETLDSSNAVRVLLSDAYAKYQGAGKDDFFSTTAGAVFAKIASGGFHPKPMMDALDRSVRERRLLAWSPQAKEQDAIQAAGMSGELPDQTPQHGVFGVYLNDATGAKMDYYLRESYRVGGVVCREDGRPTWAVEVTLTNSAPADAGTSLPGYVTGAGIYGVKPGNVKTQVNVYAPPSSVYLGSWKDGAPLNVHQDMNSGYPVAQTDAELSPGQSVTLRFQFLGAAHADEKPDMISTPTVNTSSTSDLSLSCRDIVR</sequence>
<keyword evidence="2" id="KW-0472">Membrane</keyword>
<dbReference type="InterPro" id="IPR025101">
    <property type="entry name" value="DUF4012"/>
</dbReference>
<evidence type="ECO:0000313" key="4">
    <source>
        <dbReference type="Proteomes" id="UP001304769"/>
    </source>
</evidence>
<evidence type="ECO:0000256" key="1">
    <source>
        <dbReference type="SAM" id="MobiDB-lite"/>
    </source>
</evidence>
<accession>A0ABU5TBG4</accession>
<keyword evidence="2" id="KW-1133">Transmembrane helix</keyword>
<evidence type="ECO:0000313" key="3">
    <source>
        <dbReference type="EMBL" id="MEA5456985.1"/>
    </source>
</evidence>
<dbReference type="Pfam" id="PF13196">
    <property type="entry name" value="DUF4012"/>
    <property type="match status" value="1"/>
</dbReference>
<organism evidence="3 4">
    <name type="scientific">Sinomonas terricola</name>
    <dbReference type="NCBI Taxonomy" id="3110330"/>
    <lineage>
        <taxon>Bacteria</taxon>
        <taxon>Bacillati</taxon>
        <taxon>Actinomycetota</taxon>
        <taxon>Actinomycetes</taxon>
        <taxon>Micrococcales</taxon>
        <taxon>Micrococcaceae</taxon>
        <taxon>Sinomonas</taxon>
    </lineage>
</organism>
<name>A0ABU5TBG4_9MICC</name>
<reference evidence="3 4" key="1">
    <citation type="submission" date="2023-12" db="EMBL/GenBank/DDBJ databases">
        <title>Sinomonas terricola sp. nov, isolated from litchi orchard soil in Guangdong, PR China.</title>
        <authorList>
            <person name="Jiaxin W."/>
            <person name="Yang Z."/>
            <person name="Honghui Z."/>
        </authorList>
    </citation>
    <scope>NUCLEOTIDE SEQUENCE [LARGE SCALE GENOMIC DNA]</scope>
    <source>
        <strain evidence="3 4">JGH33</strain>
    </source>
</reference>
<gene>
    <name evidence="3" type="ORF">SPF06_19860</name>
</gene>
<feature type="transmembrane region" description="Helical" evidence="2">
    <location>
        <begin position="25"/>
        <end position="47"/>
    </location>
</feature>
<feature type="compositionally biased region" description="Polar residues" evidence="1">
    <location>
        <begin position="588"/>
        <end position="601"/>
    </location>
</feature>
<keyword evidence="2" id="KW-0812">Transmembrane</keyword>
<dbReference type="RefSeq" id="WP_323280898.1">
    <property type="nucleotide sequence ID" value="NZ_JAYGGQ010000020.1"/>
</dbReference>
<evidence type="ECO:0000256" key="2">
    <source>
        <dbReference type="SAM" id="Phobius"/>
    </source>
</evidence>
<protein>
    <submittedName>
        <fullName evidence="3">DUF4012 domain-containing protein</fullName>
    </submittedName>
</protein>
<comment type="caution">
    <text evidence="3">The sequence shown here is derived from an EMBL/GenBank/DDBJ whole genome shotgun (WGS) entry which is preliminary data.</text>
</comment>
<feature type="region of interest" description="Disordered" evidence="1">
    <location>
        <begin position="584"/>
        <end position="609"/>
    </location>
</feature>